<keyword evidence="6" id="KW-1185">Reference proteome</keyword>
<feature type="domain" description="ATP-grasp" evidence="4">
    <location>
        <begin position="75"/>
        <end position="255"/>
    </location>
</feature>
<evidence type="ECO:0000313" key="6">
    <source>
        <dbReference type="Proteomes" id="UP000199305"/>
    </source>
</evidence>
<feature type="region of interest" description="Disordered" evidence="3">
    <location>
        <begin position="257"/>
        <end position="276"/>
    </location>
</feature>
<dbReference type="Pfam" id="PF08443">
    <property type="entry name" value="RimK"/>
    <property type="match status" value="1"/>
</dbReference>
<dbReference type="RefSeq" id="WP_091515579.1">
    <property type="nucleotide sequence ID" value="NZ_FNFH01000006.1"/>
</dbReference>
<keyword evidence="5" id="KW-0689">Ribosomal protein</keyword>
<dbReference type="GO" id="GO:0005840">
    <property type="term" value="C:ribosome"/>
    <property type="evidence" value="ECO:0007669"/>
    <property type="project" value="UniProtKB-KW"/>
</dbReference>
<dbReference type="PANTHER" id="PTHR21621:SF0">
    <property type="entry name" value="BETA-CITRYLGLUTAMATE SYNTHASE B-RELATED"/>
    <property type="match status" value="1"/>
</dbReference>
<dbReference type="Proteomes" id="UP000199305">
    <property type="component" value="Unassembled WGS sequence"/>
</dbReference>
<keyword evidence="1" id="KW-0464">Manganese</keyword>
<dbReference type="GO" id="GO:0018169">
    <property type="term" value="F:ribosomal S6-glutamic acid ligase activity"/>
    <property type="evidence" value="ECO:0007669"/>
    <property type="project" value="TreeGrafter"/>
</dbReference>
<dbReference type="GO" id="GO:0005737">
    <property type="term" value="C:cytoplasm"/>
    <property type="evidence" value="ECO:0007669"/>
    <property type="project" value="TreeGrafter"/>
</dbReference>
<evidence type="ECO:0000259" key="4">
    <source>
        <dbReference type="PROSITE" id="PS50975"/>
    </source>
</evidence>
<dbReference type="GO" id="GO:0009432">
    <property type="term" value="P:SOS response"/>
    <property type="evidence" value="ECO:0007669"/>
    <property type="project" value="TreeGrafter"/>
</dbReference>
<keyword evidence="5" id="KW-0436">Ligase</keyword>
<keyword evidence="5" id="KW-0687">Ribonucleoprotein</keyword>
<evidence type="ECO:0000256" key="1">
    <source>
        <dbReference type="ARBA" id="ARBA00023211"/>
    </source>
</evidence>
<gene>
    <name evidence="5" type="ORF">SAMN05216212_2814</name>
</gene>
<dbReference type="OrthoDB" id="1704979at2"/>
<dbReference type="Gene3D" id="3.30.470.20">
    <property type="entry name" value="ATP-grasp fold, B domain"/>
    <property type="match status" value="1"/>
</dbReference>
<dbReference type="GO" id="GO:0005524">
    <property type="term" value="F:ATP binding"/>
    <property type="evidence" value="ECO:0007669"/>
    <property type="project" value="UniProtKB-UniRule"/>
</dbReference>
<sequence>MSWVSFNVFRTLGFADTLQLKPDEVFRQRDAIAAADWVLFPEYWQLNALTYGLGARVFPSEASYRLGHNKIEMTRAFEVVAPANAPCTRILANTPENAARLWEEMDHPFVAKLPKASQGNGVWLIDSREDWREYVSRTDVLYVQEHLPIDRDIRIVIVGDQVLAAYWRLQAAQGFYNNVAKGGFVDRSPVPQAAIDLALHLARTLGINHAGFDIAMVGGHPYVIEFNRLFGNQGIEGGDAALRGAIVDYLLKHSTPTGPNFPNRPAPTGGRLRRVA</sequence>
<dbReference type="InterPro" id="IPR011761">
    <property type="entry name" value="ATP-grasp"/>
</dbReference>
<protein>
    <submittedName>
        <fullName evidence="5">Ribosomal protein S6--L-glutamate ligase</fullName>
    </submittedName>
</protein>
<dbReference type="GO" id="GO:0046872">
    <property type="term" value="F:metal ion binding"/>
    <property type="evidence" value="ECO:0007669"/>
    <property type="project" value="InterPro"/>
</dbReference>
<evidence type="ECO:0000313" key="5">
    <source>
        <dbReference type="EMBL" id="SDK63464.1"/>
    </source>
</evidence>
<reference evidence="6" key="1">
    <citation type="submission" date="2016-10" db="EMBL/GenBank/DDBJ databases">
        <authorList>
            <person name="Varghese N."/>
            <person name="Submissions S."/>
        </authorList>
    </citation>
    <scope>NUCLEOTIDE SEQUENCE [LARGE SCALE GENOMIC DNA]</scope>
    <source>
        <strain evidence="6">CGMCC 1.10658</strain>
    </source>
</reference>
<dbReference type="PANTHER" id="PTHR21621">
    <property type="entry name" value="RIBOSOMAL PROTEIN S6 MODIFICATION PROTEIN"/>
    <property type="match status" value="1"/>
</dbReference>
<organism evidence="5 6">
    <name type="scientific">Microbulbifer yueqingensis</name>
    <dbReference type="NCBI Taxonomy" id="658219"/>
    <lineage>
        <taxon>Bacteria</taxon>
        <taxon>Pseudomonadati</taxon>
        <taxon>Pseudomonadota</taxon>
        <taxon>Gammaproteobacteria</taxon>
        <taxon>Cellvibrionales</taxon>
        <taxon>Microbulbiferaceae</taxon>
        <taxon>Microbulbifer</taxon>
    </lineage>
</organism>
<evidence type="ECO:0000256" key="3">
    <source>
        <dbReference type="SAM" id="MobiDB-lite"/>
    </source>
</evidence>
<keyword evidence="2" id="KW-0547">Nucleotide-binding</keyword>
<proteinExistence type="predicted"/>
<dbReference type="InterPro" id="IPR013651">
    <property type="entry name" value="ATP-grasp_RimK-type"/>
</dbReference>
<accession>A0A1G9DI19</accession>
<dbReference type="AlphaFoldDB" id="A0A1G9DI19"/>
<dbReference type="SUPFAM" id="SSF56059">
    <property type="entry name" value="Glutathione synthetase ATP-binding domain-like"/>
    <property type="match status" value="1"/>
</dbReference>
<evidence type="ECO:0000256" key="2">
    <source>
        <dbReference type="PROSITE-ProRule" id="PRU00409"/>
    </source>
</evidence>
<name>A0A1G9DI19_9GAMM</name>
<dbReference type="STRING" id="658219.SAMN05216212_2814"/>
<dbReference type="EMBL" id="FNFH01000006">
    <property type="protein sequence ID" value="SDK63464.1"/>
    <property type="molecule type" value="Genomic_DNA"/>
</dbReference>
<keyword evidence="2" id="KW-0067">ATP-binding</keyword>
<dbReference type="PROSITE" id="PS50975">
    <property type="entry name" value="ATP_GRASP"/>
    <property type="match status" value="1"/>
</dbReference>